<dbReference type="RefSeq" id="WP_194215115.1">
    <property type="nucleotide sequence ID" value="NZ_CP061205.1"/>
</dbReference>
<organism evidence="1 2">
    <name type="scientific">Kordiimonas pumila</name>
    <dbReference type="NCBI Taxonomy" id="2161677"/>
    <lineage>
        <taxon>Bacteria</taxon>
        <taxon>Pseudomonadati</taxon>
        <taxon>Pseudomonadota</taxon>
        <taxon>Alphaproteobacteria</taxon>
        <taxon>Kordiimonadales</taxon>
        <taxon>Kordiimonadaceae</taxon>
        <taxon>Kordiimonas</taxon>
    </lineage>
</organism>
<gene>
    <name evidence="1" type="ORF">ACFOKA_06985</name>
</gene>
<reference evidence="2" key="1">
    <citation type="journal article" date="2019" name="Int. J. Syst. Evol. Microbiol.">
        <title>The Global Catalogue of Microorganisms (GCM) 10K type strain sequencing project: providing services to taxonomists for standard genome sequencing and annotation.</title>
        <authorList>
            <consortium name="The Broad Institute Genomics Platform"/>
            <consortium name="The Broad Institute Genome Sequencing Center for Infectious Disease"/>
            <person name="Wu L."/>
            <person name="Ma J."/>
        </authorList>
    </citation>
    <scope>NUCLEOTIDE SEQUENCE [LARGE SCALE GENOMIC DNA]</scope>
    <source>
        <strain evidence="2">KCTC 62164</strain>
    </source>
</reference>
<sequence length="211" mass="23468">MAKSLPIVIAAFVGALIGSALTHMRADYDQKLKILDPDIEGSERYSFALVSSISLDSSPSAPNKISLIQQNILATIEPENIQSLCLETKPYDGELAGEYELALKLKFTSESKEVFYKALQTAENEHLQLKFNYRTVVQGVLQTGSAERYRNFTNNYPDIFDMQFAALHGNHAGLLEFAHALSPNEIPGGCDENFDLEHINQEGQTTAKKIW</sequence>
<protein>
    <submittedName>
        <fullName evidence="1">Uncharacterized protein</fullName>
    </submittedName>
</protein>
<dbReference type="Proteomes" id="UP001595444">
    <property type="component" value="Unassembled WGS sequence"/>
</dbReference>
<evidence type="ECO:0000313" key="1">
    <source>
        <dbReference type="EMBL" id="MFC3051641.1"/>
    </source>
</evidence>
<name>A0ABV7D496_9PROT</name>
<keyword evidence="2" id="KW-1185">Reference proteome</keyword>
<accession>A0ABV7D496</accession>
<comment type="caution">
    <text evidence="1">The sequence shown here is derived from an EMBL/GenBank/DDBJ whole genome shotgun (WGS) entry which is preliminary data.</text>
</comment>
<evidence type="ECO:0000313" key="2">
    <source>
        <dbReference type="Proteomes" id="UP001595444"/>
    </source>
</evidence>
<proteinExistence type="predicted"/>
<dbReference type="EMBL" id="JBHRSL010000004">
    <property type="protein sequence ID" value="MFC3051641.1"/>
    <property type="molecule type" value="Genomic_DNA"/>
</dbReference>